<comment type="caution">
    <text evidence="2">The sequence shown here is derived from an EMBL/GenBank/DDBJ whole genome shotgun (WGS) entry which is preliminary data.</text>
</comment>
<feature type="region of interest" description="Disordered" evidence="1">
    <location>
        <begin position="366"/>
        <end position="526"/>
    </location>
</feature>
<evidence type="ECO:0000313" key="3">
    <source>
        <dbReference type="Proteomes" id="UP000235392"/>
    </source>
</evidence>
<evidence type="ECO:0000256" key="1">
    <source>
        <dbReference type="SAM" id="MobiDB-lite"/>
    </source>
</evidence>
<dbReference type="AlphaFoldDB" id="A0A2N5TJT5"/>
<feature type="compositionally biased region" description="Low complexity" evidence="1">
    <location>
        <begin position="462"/>
        <end position="472"/>
    </location>
</feature>
<gene>
    <name evidence="2" type="ORF">PCASD_22678</name>
</gene>
<dbReference type="EMBL" id="PGCI01000509">
    <property type="protein sequence ID" value="PLW25772.1"/>
    <property type="molecule type" value="Genomic_DNA"/>
</dbReference>
<feature type="compositionally biased region" description="Polar residues" evidence="1">
    <location>
        <begin position="473"/>
        <end position="501"/>
    </location>
</feature>
<proteinExistence type="predicted"/>
<accession>A0A2N5TJT5</accession>
<feature type="compositionally biased region" description="Low complexity" evidence="1">
    <location>
        <begin position="397"/>
        <end position="414"/>
    </location>
</feature>
<protein>
    <submittedName>
        <fullName evidence="2">Uncharacterized protein</fullName>
    </submittedName>
</protein>
<feature type="compositionally biased region" description="Basic residues" evidence="1">
    <location>
        <begin position="436"/>
        <end position="457"/>
    </location>
</feature>
<name>A0A2N5TJT5_9BASI</name>
<sequence length="526" mass="57999">MSCTDPGKDKVEQALSEEEMRKFCNMTLAKLRTIAVNSAKHLWMTEDMKEELDELYYEFQRDLNKLAIKNRTGPHLYWAHIGHARKARAGGGTSWNNFLHSDPEVKKLFADYGKDEGGDRVSELWAEKPGTSKVLYCDVNFCTGLSESNAERIDIAQVESHAPTNATRVPRVSSCASAAKVPQKQTLTAMTDWALKTEADLKSFAFFHQVEGFFVLASRHPKSTIFKKGGSPLGKDFLEMIAEKDDAAGHFHTWVAGKTIQILNGVRVNTANRREKAIAAKLPPGESGDVAKDVNLDVASGNQYRGAWPGTNCRAKLRKLKLKLRVAKNDWKVDARDITQPLERLHEGPAIGVRACLHTKKITLTVRKDDDSSTEEEEEEEEEEKSGESEEDEDNCSVDSESNNDDTSNSRNASPSKKRARQNCNANKKSGSSKAAAKKKKSKLSSLKKRAYLNRVRKNNERASNANNGNSNTTHADNGTITPNGRNLPPSGTTDGGNSSMAGEDRPAPNQETAVPSIDPLLNTIT</sequence>
<feature type="compositionally biased region" description="Acidic residues" evidence="1">
    <location>
        <begin position="372"/>
        <end position="396"/>
    </location>
</feature>
<dbReference type="Proteomes" id="UP000235392">
    <property type="component" value="Unassembled WGS sequence"/>
</dbReference>
<evidence type="ECO:0000313" key="2">
    <source>
        <dbReference type="EMBL" id="PLW25772.1"/>
    </source>
</evidence>
<reference evidence="2 3" key="1">
    <citation type="submission" date="2017-11" db="EMBL/GenBank/DDBJ databases">
        <title>De novo assembly and phasing of dikaryotic genomes from two isolates of Puccinia coronata f. sp. avenae, the causal agent of oat crown rust.</title>
        <authorList>
            <person name="Miller M.E."/>
            <person name="Zhang Y."/>
            <person name="Omidvar V."/>
            <person name="Sperschneider J."/>
            <person name="Schwessinger B."/>
            <person name="Raley C."/>
            <person name="Palmer J.M."/>
            <person name="Garnica D."/>
            <person name="Upadhyaya N."/>
            <person name="Rathjen J."/>
            <person name="Taylor J.M."/>
            <person name="Park R.F."/>
            <person name="Dodds P.N."/>
            <person name="Hirsch C.D."/>
            <person name="Kianian S.F."/>
            <person name="Figueroa M."/>
        </authorList>
    </citation>
    <scope>NUCLEOTIDE SEQUENCE [LARGE SCALE GENOMIC DNA]</scope>
    <source>
        <strain evidence="2">12SD80</strain>
    </source>
</reference>
<organism evidence="2 3">
    <name type="scientific">Puccinia coronata f. sp. avenae</name>
    <dbReference type="NCBI Taxonomy" id="200324"/>
    <lineage>
        <taxon>Eukaryota</taxon>
        <taxon>Fungi</taxon>
        <taxon>Dikarya</taxon>
        <taxon>Basidiomycota</taxon>
        <taxon>Pucciniomycotina</taxon>
        <taxon>Pucciniomycetes</taxon>
        <taxon>Pucciniales</taxon>
        <taxon>Pucciniaceae</taxon>
        <taxon>Puccinia</taxon>
    </lineage>
</organism>